<organism evidence="1">
    <name type="scientific">Fusarium oxysporum f. sp. conglutinans race 2 54008</name>
    <dbReference type="NCBI Taxonomy" id="1089457"/>
    <lineage>
        <taxon>Eukaryota</taxon>
        <taxon>Fungi</taxon>
        <taxon>Dikarya</taxon>
        <taxon>Ascomycota</taxon>
        <taxon>Pezizomycotina</taxon>
        <taxon>Sordariomycetes</taxon>
        <taxon>Hypocreomycetidae</taxon>
        <taxon>Hypocreales</taxon>
        <taxon>Nectriaceae</taxon>
        <taxon>Fusarium</taxon>
        <taxon>Fusarium oxysporum species complex</taxon>
    </lineage>
</organism>
<protein>
    <submittedName>
        <fullName evidence="1">Uncharacterized protein</fullName>
    </submittedName>
</protein>
<reference evidence="1" key="1">
    <citation type="submission" date="2011-11" db="EMBL/GenBank/DDBJ databases">
        <title>The Genome Sequence of Fusarium oxysporum PHW808.</title>
        <authorList>
            <consortium name="The Broad Institute Genome Sequencing Platform"/>
            <person name="Ma L.-J."/>
            <person name="Gale L.R."/>
            <person name="Schwartz D.C."/>
            <person name="Zhou S."/>
            <person name="Corby-Kistler H."/>
            <person name="Young S.K."/>
            <person name="Zeng Q."/>
            <person name="Gargeya S."/>
            <person name="Fitzgerald M."/>
            <person name="Haas B."/>
            <person name="Abouelleil A."/>
            <person name="Alvarado L."/>
            <person name="Arachchi H.M."/>
            <person name="Berlin A."/>
            <person name="Brown A."/>
            <person name="Chapman S.B."/>
            <person name="Chen Z."/>
            <person name="Dunbar C."/>
            <person name="Freedman E."/>
            <person name="Gearin G."/>
            <person name="Goldberg J."/>
            <person name="Griggs A."/>
            <person name="Gujja S."/>
            <person name="Heiman D."/>
            <person name="Howarth C."/>
            <person name="Larson L."/>
            <person name="Lui A."/>
            <person name="MacDonald P.J.P."/>
            <person name="Montmayeur A."/>
            <person name="Murphy C."/>
            <person name="Neiman D."/>
            <person name="Pearson M."/>
            <person name="Priest M."/>
            <person name="Roberts A."/>
            <person name="Saif S."/>
            <person name="Shea T."/>
            <person name="Shenoy N."/>
            <person name="Sisk P."/>
            <person name="Stolte C."/>
            <person name="Sykes S."/>
            <person name="Wortman J."/>
            <person name="Nusbaum C."/>
            <person name="Birren B."/>
        </authorList>
    </citation>
    <scope>NUCLEOTIDE SEQUENCE [LARGE SCALE GENOMIC DNA]</scope>
    <source>
        <strain evidence="1">54008</strain>
    </source>
</reference>
<proteinExistence type="predicted"/>
<reference evidence="1" key="2">
    <citation type="submission" date="2014-03" db="EMBL/GenBank/DDBJ databases">
        <title>The Genome Annotation of Fusarium oxysporum PHW808.</title>
        <authorList>
            <consortium name="The Broad Institute Genomics Platform"/>
            <person name="Ma L.-J."/>
            <person name="Corby-Kistler H."/>
            <person name="Broz K."/>
            <person name="Gale L.R."/>
            <person name="Jonkers W."/>
            <person name="O'Donnell K."/>
            <person name="Ploetz R."/>
            <person name="Steinberg C."/>
            <person name="Schwartz D.C."/>
            <person name="VanEtten H."/>
            <person name="Zhou S."/>
            <person name="Young S.K."/>
            <person name="Zeng Q."/>
            <person name="Gargeya S."/>
            <person name="Fitzgerald M."/>
            <person name="Abouelleil A."/>
            <person name="Alvarado L."/>
            <person name="Chapman S.B."/>
            <person name="Gainer-Dewar J."/>
            <person name="Goldberg J."/>
            <person name="Griggs A."/>
            <person name="Gujja S."/>
            <person name="Hansen M."/>
            <person name="Howarth C."/>
            <person name="Imamovic A."/>
            <person name="Ireland A."/>
            <person name="Larimer J."/>
            <person name="McCowan C."/>
            <person name="Murphy C."/>
            <person name="Pearson M."/>
            <person name="Poon T.W."/>
            <person name="Priest M."/>
            <person name="Roberts A."/>
            <person name="Saif S."/>
            <person name="Shea T."/>
            <person name="Sykes S."/>
            <person name="Wortman J."/>
            <person name="Nusbaum C."/>
            <person name="Birren B."/>
        </authorList>
    </citation>
    <scope>NUCLEOTIDE SEQUENCE</scope>
    <source>
        <strain evidence="1">54008</strain>
    </source>
</reference>
<sequence length="51" mass="5736">MPTYVLAGEYLELNLVDLFQLTEIEGVSTGSPSAYLRPLRLSMDFVTFLSH</sequence>
<dbReference type="HOGENOM" id="CLU_3106439_0_0_1"/>
<dbReference type="EMBL" id="KK034755">
    <property type="protein sequence ID" value="EXL63775.1"/>
    <property type="molecule type" value="Genomic_DNA"/>
</dbReference>
<dbReference type="AlphaFoldDB" id="X0GV49"/>
<gene>
    <name evidence="1" type="ORF">FOPG_19952</name>
</gene>
<name>X0GV49_FUSOX</name>
<evidence type="ECO:0000313" key="1">
    <source>
        <dbReference type="EMBL" id="EXL63775.1"/>
    </source>
</evidence>
<dbReference type="Proteomes" id="UP000030676">
    <property type="component" value="Unassembled WGS sequence"/>
</dbReference>
<accession>X0GV49</accession>